<feature type="domain" description="Class II Histidinyl-tRNA synthetase (HisRS)-like catalytic core" evidence="1">
    <location>
        <begin position="18"/>
        <end position="289"/>
    </location>
</feature>
<organism evidence="2 3">
    <name type="scientific">Helicobacter turcicus</name>
    <dbReference type="NCBI Taxonomy" id="2867412"/>
    <lineage>
        <taxon>Bacteria</taxon>
        <taxon>Pseudomonadati</taxon>
        <taxon>Campylobacterota</taxon>
        <taxon>Epsilonproteobacteria</taxon>
        <taxon>Campylobacterales</taxon>
        <taxon>Helicobacteraceae</taxon>
        <taxon>Helicobacter</taxon>
    </lineage>
</organism>
<dbReference type="Gene3D" id="3.30.930.10">
    <property type="entry name" value="Bira Bifunctional Protein, Domain 2"/>
    <property type="match status" value="1"/>
</dbReference>
<keyword evidence="3" id="KW-1185">Reference proteome</keyword>
<evidence type="ECO:0000313" key="2">
    <source>
        <dbReference type="EMBL" id="MBX7491143.1"/>
    </source>
</evidence>
<dbReference type="InterPro" id="IPR041715">
    <property type="entry name" value="HisRS-like_core"/>
</dbReference>
<accession>A0ABS7JP26</accession>
<dbReference type="NCBIfam" id="NF008946">
    <property type="entry name" value="PRK12293.1"/>
    <property type="match status" value="1"/>
</dbReference>
<proteinExistence type="predicted"/>
<keyword evidence="2" id="KW-0808">Transferase</keyword>
<dbReference type="Pfam" id="PF13393">
    <property type="entry name" value="tRNA-synt_His"/>
    <property type="match status" value="1"/>
</dbReference>
<dbReference type="InterPro" id="IPR004516">
    <property type="entry name" value="HisRS/HisZ"/>
</dbReference>
<dbReference type="EMBL" id="JAIGYQ010000009">
    <property type="protein sequence ID" value="MBX7491143.1"/>
    <property type="molecule type" value="Genomic_DNA"/>
</dbReference>
<dbReference type="InterPro" id="IPR045864">
    <property type="entry name" value="aa-tRNA-synth_II/BPL/LPL"/>
</dbReference>
<dbReference type="Proteomes" id="UP000700059">
    <property type="component" value="Unassembled WGS sequence"/>
</dbReference>
<reference evidence="2 3" key="1">
    <citation type="submission" date="2021-08" db="EMBL/GenBank/DDBJ databases">
        <title>Helicobacter spp. isolated from feces of Anatolian Ground Squirrel (Spermophilus xanthoprymnus) in Turkey.</title>
        <authorList>
            <person name="Aydin F."/>
            <person name="Abay S."/>
            <person name="Kayman T."/>
            <person name="Karakaya E."/>
            <person name="Saticioglu I.B."/>
        </authorList>
    </citation>
    <scope>NUCLEOTIDE SEQUENCE [LARGE SCALE GENOMIC DNA]</scope>
    <source>
        <strain evidence="2 3">Faydin-H70</strain>
    </source>
</reference>
<dbReference type="RefSeq" id="WP_221532413.1">
    <property type="nucleotide sequence ID" value="NZ_JAIGYP010000009.1"/>
</dbReference>
<comment type="caution">
    <text evidence="2">The sequence shown here is derived from an EMBL/GenBank/DDBJ whole genome shotgun (WGS) entry which is preliminary data.</text>
</comment>
<evidence type="ECO:0000259" key="1">
    <source>
        <dbReference type="Pfam" id="PF13393"/>
    </source>
</evidence>
<gene>
    <name evidence="2" type="ORF">K4G57_06670</name>
</gene>
<dbReference type="PANTHER" id="PTHR43707">
    <property type="entry name" value="HISTIDYL-TRNA SYNTHETASE"/>
    <property type="match status" value="1"/>
</dbReference>
<keyword evidence="2" id="KW-0328">Glycosyltransferase</keyword>
<dbReference type="GO" id="GO:0016757">
    <property type="term" value="F:glycosyltransferase activity"/>
    <property type="evidence" value="ECO:0007669"/>
    <property type="project" value="UniProtKB-KW"/>
</dbReference>
<sequence>MILSHEIPQGCKLYFGKNARLKREIEALASAILYQNGYEEIITPTFAYLEHQRDTQSREVVRTNNQYNHQIALRNDSTIDTIRLLAPHLRENALNKRWFYIQPIFIYPTTEIHQIGVENLENCDIAHFIAMSLGVLESNFSNSKNSSLTNKENHKLFLQLANVKIPQICAETFGIPLIAFEKIDVDAITSANPLMQELLCVHNAESLQNFMQHHNNLPQNLNNALEQLLNLAKAIPYANCIISPLYYAPMHYYTGLFFRFFAENATLIMGGEYTILGQNACGFGIYTDDLIQYLLRSDGE</sequence>
<protein>
    <submittedName>
        <fullName evidence="2">ATP phosphoribosyltransferase regulatory subunit</fullName>
    </submittedName>
</protein>
<evidence type="ECO:0000313" key="3">
    <source>
        <dbReference type="Proteomes" id="UP000700059"/>
    </source>
</evidence>
<dbReference type="SUPFAM" id="SSF55681">
    <property type="entry name" value="Class II aaRS and biotin synthetases"/>
    <property type="match status" value="1"/>
</dbReference>
<name>A0ABS7JP26_9HELI</name>
<dbReference type="PANTHER" id="PTHR43707:SF1">
    <property type="entry name" value="HISTIDINE--TRNA LIGASE, MITOCHONDRIAL-RELATED"/>
    <property type="match status" value="1"/>
</dbReference>